<keyword evidence="1" id="KW-0472">Membrane</keyword>
<evidence type="ECO:0000256" key="1">
    <source>
        <dbReference type="SAM" id="Phobius"/>
    </source>
</evidence>
<evidence type="ECO:0000313" key="2">
    <source>
        <dbReference type="EMBL" id="CDG48030.1"/>
    </source>
</evidence>
<name>A0A068RB90_9GAMM</name>
<gene>
    <name evidence="2" type="ORF">SCTVLC_1329</name>
</gene>
<proteinExistence type="predicted"/>
<sequence>MSIISIISIIIMVFFLAFIMRKLKLDKTPHYEENNYD</sequence>
<keyword evidence="1" id="KW-1133">Transmembrane helix</keyword>
<dbReference type="EMBL" id="FR904234">
    <property type="protein sequence ID" value="CDG48030.1"/>
    <property type="molecule type" value="Genomic_DNA"/>
</dbReference>
<organism evidence="2">
    <name type="scientific">Serratia symbiotica SCt-VLC</name>
    <dbReference type="NCBI Taxonomy" id="1347341"/>
    <lineage>
        <taxon>Bacteria</taxon>
        <taxon>Pseudomonadati</taxon>
        <taxon>Pseudomonadota</taxon>
        <taxon>Gammaproteobacteria</taxon>
        <taxon>Enterobacterales</taxon>
        <taxon>Yersiniaceae</taxon>
        <taxon>Serratia</taxon>
        <taxon>Serratia symbiotica</taxon>
    </lineage>
</organism>
<feature type="transmembrane region" description="Helical" evidence="1">
    <location>
        <begin position="6"/>
        <end position="23"/>
    </location>
</feature>
<reference evidence="2" key="2">
    <citation type="journal article" date="2014" name="Genome Biol. Evol.">
        <title>Settling down: the genome of Serratia symbiotica from the aphid Cinara tujafilina zooms in on the process of accommodation to a cooperative intracellular life.</title>
        <authorList>
            <person name="Manzano-Marin A."/>
            <person name="Latorre A."/>
        </authorList>
    </citation>
    <scope>NUCLEOTIDE SEQUENCE</scope>
    <source>
        <strain evidence="2">SCt-VLC</strain>
    </source>
</reference>
<protein>
    <submittedName>
        <fullName evidence="2">Uncharacterized protein</fullName>
    </submittedName>
</protein>
<reference evidence="2" key="1">
    <citation type="submission" date="2013-06" db="EMBL/GenBank/DDBJ databases">
        <authorList>
            <person name="Mazano-Marin A."/>
        </authorList>
    </citation>
    <scope>NUCLEOTIDE SEQUENCE</scope>
    <source>
        <strain evidence="2">SCt-VLC</strain>
    </source>
</reference>
<accession>A0A068RB90</accession>
<dbReference type="AlphaFoldDB" id="A0A068RB90"/>
<keyword evidence="1" id="KW-0812">Transmembrane</keyword>